<evidence type="ECO:0000313" key="2">
    <source>
        <dbReference type="Proteomes" id="UP001162131"/>
    </source>
</evidence>
<reference evidence="1" key="1">
    <citation type="submission" date="2021-09" db="EMBL/GenBank/DDBJ databases">
        <authorList>
            <consortium name="AG Swart"/>
            <person name="Singh M."/>
            <person name="Singh A."/>
            <person name="Seah K."/>
            <person name="Emmerich C."/>
        </authorList>
    </citation>
    <scope>NUCLEOTIDE SEQUENCE</scope>
    <source>
        <strain evidence="1">ATCC30299</strain>
    </source>
</reference>
<sequence length="82" mass="9505">MKVETIKFQHHMDNIIKQNNGSLLVSGIKKNFQFMDSTEKIKSGKESEPITSAVSRITKNDGKCLWKRSLCKIKLERHQLFL</sequence>
<organism evidence="1 2">
    <name type="scientific">Blepharisma stoltei</name>
    <dbReference type="NCBI Taxonomy" id="1481888"/>
    <lineage>
        <taxon>Eukaryota</taxon>
        <taxon>Sar</taxon>
        <taxon>Alveolata</taxon>
        <taxon>Ciliophora</taxon>
        <taxon>Postciliodesmatophora</taxon>
        <taxon>Heterotrichea</taxon>
        <taxon>Heterotrichida</taxon>
        <taxon>Blepharismidae</taxon>
        <taxon>Blepharisma</taxon>
    </lineage>
</organism>
<dbReference type="EMBL" id="CAJZBQ010000015">
    <property type="protein sequence ID" value="CAG9316321.1"/>
    <property type="molecule type" value="Genomic_DNA"/>
</dbReference>
<proteinExistence type="predicted"/>
<protein>
    <submittedName>
        <fullName evidence="1">Uncharacterized protein</fullName>
    </submittedName>
</protein>
<evidence type="ECO:0000313" key="1">
    <source>
        <dbReference type="EMBL" id="CAG9316321.1"/>
    </source>
</evidence>
<comment type="caution">
    <text evidence="1">The sequence shown here is derived from an EMBL/GenBank/DDBJ whole genome shotgun (WGS) entry which is preliminary data.</text>
</comment>
<dbReference type="AlphaFoldDB" id="A0AAU9IRG1"/>
<accession>A0AAU9IRG1</accession>
<gene>
    <name evidence="1" type="ORF">BSTOLATCC_MIC15754</name>
</gene>
<name>A0AAU9IRG1_9CILI</name>
<dbReference type="Proteomes" id="UP001162131">
    <property type="component" value="Unassembled WGS sequence"/>
</dbReference>
<keyword evidence="2" id="KW-1185">Reference proteome</keyword>